<keyword evidence="2" id="KW-0378">Hydrolase</keyword>
<proteinExistence type="inferred from homology"/>
<evidence type="ECO:0000256" key="3">
    <source>
        <dbReference type="SAM" id="SignalP"/>
    </source>
</evidence>
<comment type="similarity">
    <text evidence="1 2">Belongs to the glycosyl hydrolase 37 family.</text>
</comment>
<evidence type="ECO:0000256" key="2">
    <source>
        <dbReference type="RuleBase" id="RU361180"/>
    </source>
</evidence>
<dbReference type="PANTHER" id="PTHR23403">
    <property type="entry name" value="TREHALASE"/>
    <property type="match status" value="1"/>
</dbReference>
<evidence type="ECO:0000313" key="4">
    <source>
        <dbReference type="EMBL" id="KAG0150475.1"/>
    </source>
</evidence>
<keyword evidence="2" id="KW-0326">Glycosidase</keyword>
<dbReference type="AlphaFoldDB" id="A0A9P6TG79"/>
<dbReference type="PRINTS" id="PR00744">
    <property type="entry name" value="GLHYDRLASE37"/>
</dbReference>
<dbReference type="InterPro" id="IPR008928">
    <property type="entry name" value="6-hairpin_glycosidase_sf"/>
</dbReference>
<dbReference type="EC" id="3.2.1.28" evidence="2"/>
<evidence type="ECO:0000256" key="1">
    <source>
        <dbReference type="ARBA" id="ARBA00005615"/>
    </source>
</evidence>
<organism evidence="4 5">
    <name type="scientific">Cronartium quercuum f. sp. fusiforme G11</name>
    <dbReference type="NCBI Taxonomy" id="708437"/>
    <lineage>
        <taxon>Eukaryota</taxon>
        <taxon>Fungi</taxon>
        <taxon>Dikarya</taxon>
        <taxon>Basidiomycota</taxon>
        <taxon>Pucciniomycotina</taxon>
        <taxon>Pucciniomycetes</taxon>
        <taxon>Pucciniales</taxon>
        <taxon>Coleosporiaceae</taxon>
        <taxon>Cronartium</taxon>
    </lineage>
</organism>
<dbReference type="GO" id="GO:0005993">
    <property type="term" value="P:trehalose catabolic process"/>
    <property type="evidence" value="ECO:0007669"/>
    <property type="project" value="TreeGrafter"/>
</dbReference>
<dbReference type="OrthoDB" id="3542292at2759"/>
<dbReference type="EMBL" id="MU167219">
    <property type="protein sequence ID" value="KAG0150475.1"/>
    <property type="molecule type" value="Genomic_DNA"/>
</dbReference>
<protein>
    <recommendedName>
        <fullName evidence="2">Trehalase</fullName>
        <ecNumber evidence="2">3.2.1.28</ecNumber>
    </recommendedName>
    <alternativeName>
        <fullName evidence="2">Alpha-trehalose glucohydrolase</fullName>
    </alternativeName>
</protein>
<gene>
    <name evidence="4" type="ORF">CROQUDRAFT_38208</name>
</gene>
<dbReference type="InterPro" id="IPR001661">
    <property type="entry name" value="Glyco_hydro_37"/>
</dbReference>
<reference evidence="4" key="1">
    <citation type="submission" date="2013-11" db="EMBL/GenBank/DDBJ databases">
        <title>Genome sequence of the fusiform rust pathogen reveals effectors for host alternation and coevolution with pine.</title>
        <authorList>
            <consortium name="DOE Joint Genome Institute"/>
            <person name="Smith K."/>
            <person name="Pendleton A."/>
            <person name="Kubisiak T."/>
            <person name="Anderson C."/>
            <person name="Salamov A."/>
            <person name="Aerts A."/>
            <person name="Riley R."/>
            <person name="Clum A."/>
            <person name="Lindquist E."/>
            <person name="Ence D."/>
            <person name="Campbell M."/>
            <person name="Kronenberg Z."/>
            <person name="Feau N."/>
            <person name="Dhillon B."/>
            <person name="Hamelin R."/>
            <person name="Burleigh J."/>
            <person name="Smith J."/>
            <person name="Yandell M."/>
            <person name="Nelson C."/>
            <person name="Grigoriev I."/>
            <person name="Davis J."/>
        </authorList>
    </citation>
    <scope>NUCLEOTIDE SEQUENCE</scope>
    <source>
        <strain evidence="4">G11</strain>
    </source>
</reference>
<dbReference type="Proteomes" id="UP000886653">
    <property type="component" value="Unassembled WGS sequence"/>
</dbReference>
<dbReference type="Gene3D" id="1.50.10.10">
    <property type="match status" value="1"/>
</dbReference>
<dbReference type="PANTHER" id="PTHR23403:SF1">
    <property type="entry name" value="TREHALASE"/>
    <property type="match status" value="1"/>
</dbReference>
<comment type="catalytic activity">
    <reaction evidence="2">
        <text>alpha,alpha-trehalose + H2O = alpha-D-glucose + beta-D-glucose</text>
        <dbReference type="Rhea" id="RHEA:32675"/>
        <dbReference type="ChEBI" id="CHEBI:15377"/>
        <dbReference type="ChEBI" id="CHEBI:15903"/>
        <dbReference type="ChEBI" id="CHEBI:16551"/>
        <dbReference type="ChEBI" id="CHEBI:17925"/>
        <dbReference type="EC" id="3.2.1.28"/>
    </reaction>
</comment>
<evidence type="ECO:0000313" key="5">
    <source>
        <dbReference type="Proteomes" id="UP000886653"/>
    </source>
</evidence>
<sequence length="702" mass="80642">MPRKWSLILTTTIGLLYSKPTITSNQNQSLINISHLLNLPLPPIQSHCQSQIFCPGHNQILQVIQLSKIFPDDKTFVDRPSKVPVKDLLKSFDDLIQDRSNFTNVKFFFFFFFYHSSFIYLISAKITDFSPDLEFFKKIPDKSLRGWIKIVHSYWKRLARNSIINKDCPTCESSQIPLNHPFIVPGGRFRENYYWDTFWILEGLLHSRIFSLAKSTLLNFLDEIELFGFIPNGARLYYLNRSQPPLFTQMLNLYVSTTNDTSLLARALPLVETELNWWYNNQRESVKSPFTSKEHEVFLYRVNNSAPRPEGYHIDFNVVWDNQIDSNYIGYANNDLSSIDRDLLYSQLASGAESGLDYSGARYEPTLDPINNTPTLKTLNIVDLNSIMYKNYLALSELYQRTENSTSKSLYWSSKANELKHTILDLFWDEKRLSFYDFNLTSNYFSQFWTPASYTPYWGGIYPEVMIKDELVAQKALAGPAYLTSRYDGSIPASLIETGLQWARIHFLDFPNVWPPQVYIVLQAYKNLPKNLTNDNLESFTKKANQFDFIPLNHFGINQEDELPKQPKLNGSLSNSNFNDLNNIGNYDKLKNKNWNQAMIEIIAYRFISSAFCSWYSTGGTIPGILPELSAEALNRSGSIGKSGHMFEKFNVTDINAAGGGGEYSVQDGFGWTNGIILTFSDWLSDSLDVRPTCPDVSNLYI</sequence>
<dbReference type="Pfam" id="PF01204">
    <property type="entry name" value="Trehalase"/>
    <property type="match status" value="2"/>
</dbReference>
<comment type="caution">
    <text evidence="4">The sequence shown here is derived from an EMBL/GenBank/DDBJ whole genome shotgun (WGS) entry which is preliminary data.</text>
</comment>
<keyword evidence="5" id="KW-1185">Reference proteome</keyword>
<dbReference type="GO" id="GO:0004555">
    <property type="term" value="F:alpha,alpha-trehalase activity"/>
    <property type="evidence" value="ECO:0007669"/>
    <property type="project" value="UniProtKB-EC"/>
</dbReference>
<dbReference type="InterPro" id="IPR012341">
    <property type="entry name" value="6hp_glycosidase-like_sf"/>
</dbReference>
<feature type="chain" id="PRO_5040409478" description="Trehalase" evidence="3">
    <location>
        <begin position="19"/>
        <end position="702"/>
    </location>
</feature>
<accession>A0A9P6TG79</accession>
<keyword evidence="3" id="KW-0732">Signal</keyword>
<dbReference type="SUPFAM" id="SSF48208">
    <property type="entry name" value="Six-hairpin glycosidases"/>
    <property type="match status" value="1"/>
</dbReference>
<name>A0A9P6TG79_9BASI</name>
<feature type="signal peptide" evidence="3">
    <location>
        <begin position="1"/>
        <end position="18"/>
    </location>
</feature>